<feature type="transmembrane region" description="Helical" evidence="1">
    <location>
        <begin position="20"/>
        <end position="41"/>
    </location>
</feature>
<sequence>MDQIKDMFRGFNFLGDNPTLVFLILGLVILLMISNGDLGCFFEQNNSLMWIVAIVFIVFLFNNNNDDCYC</sequence>
<comment type="caution">
    <text evidence="2">The sequence shown here is derived from an EMBL/GenBank/DDBJ whole genome shotgun (WGS) entry which is preliminary data.</text>
</comment>
<proteinExistence type="predicted"/>
<dbReference type="EMBL" id="DYUB01000229">
    <property type="protein sequence ID" value="HJG96899.1"/>
    <property type="molecule type" value="Genomic_DNA"/>
</dbReference>
<evidence type="ECO:0000313" key="3">
    <source>
        <dbReference type="Proteomes" id="UP000776700"/>
    </source>
</evidence>
<accession>A0A921N2H0</accession>
<keyword evidence="1" id="KW-0812">Transmembrane</keyword>
<feature type="transmembrane region" description="Helical" evidence="1">
    <location>
        <begin position="48"/>
        <end position="64"/>
    </location>
</feature>
<keyword evidence="1" id="KW-1133">Transmembrane helix</keyword>
<reference evidence="2" key="1">
    <citation type="journal article" date="2021" name="PeerJ">
        <title>Extensive microbial diversity within the chicken gut microbiome revealed by metagenomics and culture.</title>
        <authorList>
            <person name="Gilroy R."/>
            <person name="Ravi A."/>
            <person name="Getino M."/>
            <person name="Pursley I."/>
            <person name="Horton D.L."/>
            <person name="Alikhan N.F."/>
            <person name="Baker D."/>
            <person name="Gharbi K."/>
            <person name="Hall N."/>
            <person name="Watson M."/>
            <person name="Adriaenssens E.M."/>
            <person name="Foster-Nyarko E."/>
            <person name="Jarju S."/>
            <person name="Secka A."/>
            <person name="Antonio M."/>
            <person name="Oren A."/>
            <person name="Chaudhuri R.R."/>
            <person name="La Ragione R."/>
            <person name="Hildebrand F."/>
            <person name="Pallen M.J."/>
        </authorList>
    </citation>
    <scope>NUCLEOTIDE SEQUENCE</scope>
    <source>
        <strain evidence="2">1277</strain>
    </source>
</reference>
<gene>
    <name evidence="2" type="ORF">K8V90_07355</name>
</gene>
<name>A0A921N2H0_9FIRM</name>
<organism evidence="2 3">
    <name type="scientific">Romboutsia timonensis</name>
    <dbReference type="NCBI Taxonomy" id="1776391"/>
    <lineage>
        <taxon>Bacteria</taxon>
        <taxon>Bacillati</taxon>
        <taxon>Bacillota</taxon>
        <taxon>Clostridia</taxon>
        <taxon>Peptostreptococcales</taxon>
        <taxon>Peptostreptococcaceae</taxon>
        <taxon>Romboutsia</taxon>
    </lineage>
</organism>
<protein>
    <submittedName>
        <fullName evidence="2">Uncharacterized protein</fullName>
    </submittedName>
</protein>
<keyword evidence="1" id="KW-0472">Membrane</keyword>
<evidence type="ECO:0000313" key="2">
    <source>
        <dbReference type="EMBL" id="HJG96899.1"/>
    </source>
</evidence>
<evidence type="ECO:0000256" key="1">
    <source>
        <dbReference type="SAM" id="Phobius"/>
    </source>
</evidence>
<dbReference type="Proteomes" id="UP000776700">
    <property type="component" value="Unassembled WGS sequence"/>
</dbReference>
<reference evidence="2" key="2">
    <citation type="submission" date="2021-09" db="EMBL/GenBank/DDBJ databases">
        <authorList>
            <person name="Gilroy R."/>
        </authorList>
    </citation>
    <scope>NUCLEOTIDE SEQUENCE</scope>
    <source>
        <strain evidence="2">1277</strain>
    </source>
</reference>
<dbReference type="AlphaFoldDB" id="A0A921N2H0"/>